<evidence type="ECO:0000313" key="7">
    <source>
        <dbReference type="Proteomes" id="UP001589628"/>
    </source>
</evidence>
<reference evidence="6 7" key="1">
    <citation type="submission" date="2024-09" db="EMBL/GenBank/DDBJ databases">
        <authorList>
            <person name="Sun Q."/>
            <person name="Mori K."/>
        </authorList>
    </citation>
    <scope>NUCLEOTIDE SEQUENCE [LARGE SCALE GENOMIC DNA]</scope>
    <source>
        <strain evidence="6 7">ATCC 51285</strain>
    </source>
</reference>
<evidence type="ECO:0000256" key="1">
    <source>
        <dbReference type="ARBA" id="ARBA00005189"/>
    </source>
</evidence>
<dbReference type="SMART" id="SM00563">
    <property type="entry name" value="PlsC"/>
    <property type="match status" value="1"/>
</dbReference>
<keyword evidence="4" id="KW-0812">Transmembrane</keyword>
<sequence>MTKLWHSLRALVFYIGYVLTLIGYSLFCLLVIAWVPYRKRHPYIVAFNRFYLWWLRWTCGVRYRLEGVEHLPMEGAFVMISNHQSEWETFFLQTLPRPLVTVLKKELLSVPFFGWALRLLRPIAIDRSQKTNALKQILRQGKERLEAGEGLLIFPEGTRLDPGAEGSFSKGGASLACMAKVPLLPVVHNAGEHWPNKRFLKVPGEIVVRIGAPISTEGRKVDEVHEQAVGWITQHMKGSR</sequence>
<dbReference type="CDD" id="cd07989">
    <property type="entry name" value="LPLAT_AGPAT-like"/>
    <property type="match status" value="1"/>
</dbReference>
<keyword evidence="3 6" id="KW-0012">Acyltransferase</keyword>
<proteinExistence type="predicted"/>
<comment type="caution">
    <text evidence="6">The sequence shown here is derived from an EMBL/GenBank/DDBJ whole genome shotgun (WGS) entry which is preliminary data.</text>
</comment>
<dbReference type="InterPro" id="IPR002123">
    <property type="entry name" value="Plipid/glycerol_acylTrfase"/>
</dbReference>
<feature type="transmembrane region" description="Helical" evidence="4">
    <location>
        <begin position="12"/>
        <end position="35"/>
    </location>
</feature>
<evidence type="ECO:0000256" key="2">
    <source>
        <dbReference type="ARBA" id="ARBA00022679"/>
    </source>
</evidence>
<evidence type="ECO:0000256" key="3">
    <source>
        <dbReference type="ARBA" id="ARBA00023315"/>
    </source>
</evidence>
<dbReference type="Proteomes" id="UP001589628">
    <property type="component" value="Unassembled WGS sequence"/>
</dbReference>
<dbReference type="SUPFAM" id="SSF69593">
    <property type="entry name" value="Glycerol-3-phosphate (1)-acyltransferase"/>
    <property type="match status" value="1"/>
</dbReference>
<dbReference type="Pfam" id="PF01553">
    <property type="entry name" value="Acyltransferase"/>
    <property type="match status" value="1"/>
</dbReference>
<gene>
    <name evidence="6" type="ORF">ACFFLH_09305</name>
</gene>
<evidence type="ECO:0000313" key="6">
    <source>
        <dbReference type="EMBL" id="MFB9886607.1"/>
    </source>
</evidence>
<organism evidence="6 7">
    <name type="scientific">Balneatrix alpica</name>
    <dbReference type="NCBI Taxonomy" id="75684"/>
    <lineage>
        <taxon>Bacteria</taxon>
        <taxon>Pseudomonadati</taxon>
        <taxon>Pseudomonadota</taxon>
        <taxon>Gammaproteobacteria</taxon>
        <taxon>Oceanospirillales</taxon>
        <taxon>Balneatrichaceae</taxon>
        <taxon>Balneatrix</taxon>
    </lineage>
</organism>
<accession>A0ABV5ZBG2</accession>
<keyword evidence="7" id="KW-1185">Reference proteome</keyword>
<dbReference type="PANTHER" id="PTHR10434:SF40">
    <property type="entry name" value="1-ACYL-SN-GLYCEROL-3-PHOSPHATE ACYLTRANSFERASE"/>
    <property type="match status" value="1"/>
</dbReference>
<dbReference type="RefSeq" id="WP_027312034.1">
    <property type="nucleotide sequence ID" value="NZ_JBHLZN010000002.1"/>
</dbReference>
<dbReference type="GO" id="GO:0016746">
    <property type="term" value="F:acyltransferase activity"/>
    <property type="evidence" value="ECO:0007669"/>
    <property type="project" value="UniProtKB-KW"/>
</dbReference>
<dbReference type="EMBL" id="JBHLZN010000002">
    <property type="protein sequence ID" value="MFB9886607.1"/>
    <property type="molecule type" value="Genomic_DNA"/>
</dbReference>
<comment type="pathway">
    <text evidence="1">Lipid metabolism.</text>
</comment>
<feature type="domain" description="Phospholipid/glycerol acyltransferase" evidence="5">
    <location>
        <begin position="77"/>
        <end position="191"/>
    </location>
</feature>
<keyword evidence="4" id="KW-1133">Transmembrane helix</keyword>
<keyword evidence="2" id="KW-0808">Transferase</keyword>
<evidence type="ECO:0000259" key="5">
    <source>
        <dbReference type="SMART" id="SM00563"/>
    </source>
</evidence>
<evidence type="ECO:0000256" key="4">
    <source>
        <dbReference type="SAM" id="Phobius"/>
    </source>
</evidence>
<name>A0ABV5ZBG2_9GAMM</name>
<protein>
    <submittedName>
        <fullName evidence="6">Lysophospholipid acyltransferase family protein</fullName>
    </submittedName>
</protein>
<dbReference type="PANTHER" id="PTHR10434">
    <property type="entry name" value="1-ACYL-SN-GLYCEROL-3-PHOSPHATE ACYLTRANSFERASE"/>
    <property type="match status" value="1"/>
</dbReference>
<keyword evidence="4" id="KW-0472">Membrane</keyword>